<evidence type="ECO:0000313" key="3">
    <source>
        <dbReference type="EMBL" id="KAJ5087977.1"/>
    </source>
</evidence>
<name>A0A9W9K0U5_9EURO</name>
<dbReference type="OrthoDB" id="5946976at2759"/>
<comment type="similarity">
    <text evidence="1">Belongs to the peptidase S12 family.</text>
</comment>
<dbReference type="Proteomes" id="UP001149165">
    <property type="component" value="Unassembled WGS sequence"/>
</dbReference>
<comment type="caution">
    <text evidence="3">The sequence shown here is derived from an EMBL/GenBank/DDBJ whole genome shotgun (WGS) entry which is preliminary data.</text>
</comment>
<dbReference type="InterPro" id="IPR001466">
    <property type="entry name" value="Beta-lactam-related"/>
</dbReference>
<accession>A0A9W9K0U5</accession>
<dbReference type="SUPFAM" id="SSF56601">
    <property type="entry name" value="beta-lactamase/transpeptidase-like"/>
    <property type="match status" value="1"/>
</dbReference>
<gene>
    <name evidence="3" type="ORF">N7456_011593</name>
</gene>
<dbReference type="EMBL" id="JAPQKH010000007">
    <property type="protein sequence ID" value="KAJ5087977.1"/>
    <property type="molecule type" value="Genomic_DNA"/>
</dbReference>
<reference evidence="3" key="2">
    <citation type="journal article" date="2023" name="IMA Fungus">
        <title>Comparative genomic study of the Penicillium genus elucidates a diverse pangenome and 15 lateral gene transfer events.</title>
        <authorList>
            <person name="Petersen C."/>
            <person name="Sorensen T."/>
            <person name="Nielsen M.R."/>
            <person name="Sondergaard T.E."/>
            <person name="Sorensen J.L."/>
            <person name="Fitzpatrick D.A."/>
            <person name="Frisvad J.C."/>
            <person name="Nielsen K.L."/>
        </authorList>
    </citation>
    <scope>NUCLEOTIDE SEQUENCE</scope>
    <source>
        <strain evidence="3">IBT 30069</strain>
    </source>
</reference>
<evidence type="ECO:0000313" key="4">
    <source>
        <dbReference type="Proteomes" id="UP001149165"/>
    </source>
</evidence>
<evidence type="ECO:0000256" key="1">
    <source>
        <dbReference type="ARBA" id="ARBA00038215"/>
    </source>
</evidence>
<sequence>MLAALGEFLWSPTVAASQFRFLPSRTSSPPSHDIRENINDVISSIHALQKIGGTAGMSVGVVKHGEILLEHHLGFADVENQRVAESTTRYPIGSLSKSFVAATVGQLVHEGHLQWDEPITTYLPELSSITGPMPADQLTLIDLLSHQTGLPALDAIWLGANNEVNIPKDFTVALCKHLPALYSPRFKWFYNNWMYALAGEIIERVTSLSWGQVLESRVLSQVNLSQTSVIESEIPAGSTALPYAILDDKTQWRIGDVGLTDGTPMSPAGGIRSTLHDLLLWGGHLLSVLEGEASPLHQLDNLLSGHSFINRSASFDELYGLGFAKVTLPAQFGKTEFNPGLVKAMPVIGSKSNSNLVFYHNGALPGYNHCIILLPREQIAIVVLTNSISQGDIADWVAQTLLQAVLNLETRIDILPIAEETANKWRTGYQNIFETLKREQIPNTPQPSAEKLIGTYVHSTKAFFFNVYEEGGIIKFSINDKASQTHALNHYHNDTFSFFPSAEERMKRGLFHYGTHAWLLNFKRNDQGDIEKLTWVIDDSLPEGEVLTKV</sequence>
<dbReference type="Pfam" id="PF00144">
    <property type="entry name" value="Beta-lactamase"/>
    <property type="match status" value="1"/>
</dbReference>
<dbReference type="PANTHER" id="PTHR46825:SF14">
    <property type="entry name" value="BETA-LACTAMASE-RELATED DOMAIN-CONTAINING PROTEIN"/>
    <property type="match status" value="1"/>
</dbReference>
<dbReference type="Gene3D" id="3.40.710.10">
    <property type="entry name" value="DD-peptidase/beta-lactamase superfamily"/>
    <property type="match status" value="1"/>
</dbReference>
<protein>
    <submittedName>
        <fullName evidence="3">Beta-lactamase domain-containing protein</fullName>
    </submittedName>
</protein>
<feature type="domain" description="Beta-lactamase-related" evidence="2">
    <location>
        <begin position="46"/>
        <end position="389"/>
    </location>
</feature>
<dbReference type="PANTHER" id="PTHR46825">
    <property type="entry name" value="D-ALANYL-D-ALANINE-CARBOXYPEPTIDASE/ENDOPEPTIDASE AMPH"/>
    <property type="match status" value="1"/>
</dbReference>
<dbReference type="InterPro" id="IPR050491">
    <property type="entry name" value="AmpC-like"/>
</dbReference>
<reference evidence="3" key="1">
    <citation type="submission" date="2022-11" db="EMBL/GenBank/DDBJ databases">
        <authorList>
            <person name="Petersen C."/>
        </authorList>
    </citation>
    <scope>NUCLEOTIDE SEQUENCE</scope>
    <source>
        <strain evidence="3">IBT 30069</strain>
    </source>
</reference>
<proteinExistence type="inferred from homology"/>
<evidence type="ECO:0000259" key="2">
    <source>
        <dbReference type="Pfam" id="PF00144"/>
    </source>
</evidence>
<organism evidence="3 4">
    <name type="scientific">Penicillium angulare</name>
    <dbReference type="NCBI Taxonomy" id="116970"/>
    <lineage>
        <taxon>Eukaryota</taxon>
        <taxon>Fungi</taxon>
        <taxon>Dikarya</taxon>
        <taxon>Ascomycota</taxon>
        <taxon>Pezizomycotina</taxon>
        <taxon>Eurotiomycetes</taxon>
        <taxon>Eurotiomycetidae</taxon>
        <taxon>Eurotiales</taxon>
        <taxon>Aspergillaceae</taxon>
        <taxon>Penicillium</taxon>
    </lineage>
</organism>
<keyword evidence="4" id="KW-1185">Reference proteome</keyword>
<dbReference type="InterPro" id="IPR012338">
    <property type="entry name" value="Beta-lactam/transpept-like"/>
</dbReference>
<dbReference type="AlphaFoldDB" id="A0A9W9K0U5"/>